<dbReference type="EMBL" id="LR699119">
    <property type="protein sequence ID" value="VVC76303.1"/>
    <property type="molecule type" value="Genomic_DNA"/>
</dbReference>
<feature type="compositionally biased region" description="Basic residues" evidence="2">
    <location>
        <begin position="107"/>
        <end position="119"/>
    </location>
</feature>
<accession>A0A5E4PIR3</accession>
<sequence>MAVASDHHLILKKLKKKIRLLERKEELARIRLRQALARIRKLSRSYKSKLASKSRRMKAKVAEVQASTYVKSAQEMERHMLQGIETKGRALASALIKIEKKYATRLKKSLARKGKRNGKSKSTAEPASKKMKKAARKSR</sequence>
<feature type="compositionally biased region" description="Basic residues" evidence="2">
    <location>
        <begin position="129"/>
        <end position="139"/>
    </location>
</feature>
<dbReference type="KEGG" id="asip:AQUSIP_16120"/>
<organism evidence="3 4">
    <name type="scientific">Aquicella siphonis</name>
    <dbReference type="NCBI Taxonomy" id="254247"/>
    <lineage>
        <taxon>Bacteria</taxon>
        <taxon>Pseudomonadati</taxon>
        <taxon>Pseudomonadota</taxon>
        <taxon>Gammaproteobacteria</taxon>
        <taxon>Legionellales</taxon>
        <taxon>Coxiellaceae</taxon>
        <taxon>Aquicella</taxon>
    </lineage>
</organism>
<dbReference type="AlphaFoldDB" id="A0A5E4PIR3"/>
<evidence type="ECO:0000313" key="4">
    <source>
        <dbReference type="Proteomes" id="UP000324194"/>
    </source>
</evidence>
<dbReference type="Proteomes" id="UP000324194">
    <property type="component" value="Chromosome 1"/>
</dbReference>
<keyword evidence="4" id="KW-1185">Reference proteome</keyword>
<reference evidence="3 4" key="1">
    <citation type="submission" date="2019-08" db="EMBL/GenBank/DDBJ databases">
        <authorList>
            <person name="Guy L."/>
        </authorList>
    </citation>
    <scope>NUCLEOTIDE SEQUENCE [LARGE SCALE GENOMIC DNA]</scope>
    <source>
        <strain evidence="3 4">SGT-108</strain>
    </source>
</reference>
<feature type="region of interest" description="Disordered" evidence="2">
    <location>
        <begin position="107"/>
        <end position="139"/>
    </location>
</feature>
<keyword evidence="1" id="KW-0175">Coiled coil</keyword>
<evidence type="ECO:0000256" key="2">
    <source>
        <dbReference type="SAM" id="MobiDB-lite"/>
    </source>
</evidence>
<proteinExistence type="predicted"/>
<name>A0A5E4PIR3_9COXI</name>
<dbReference type="RefSeq" id="WP_148339526.1">
    <property type="nucleotide sequence ID" value="NZ_LR699119.1"/>
</dbReference>
<gene>
    <name evidence="3" type="ORF">AQUSIP_16120</name>
</gene>
<protein>
    <submittedName>
        <fullName evidence="3">Uncharacterized protein</fullName>
    </submittedName>
</protein>
<feature type="coiled-coil region" evidence="1">
    <location>
        <begin position="11"/>
        <end position="38"/>
    </location>
</feature>
<evidence type="ECO:0000256" key="1">
    <source>
        <dbReference type="SAM" id="Coils"/>
    </source>
</evidence>
<evidence type="ECO:0000313" key="3">
    <source>
        <dbReference type="EMBL" id="VVC76303.1"/>
    </source>
</evidence>